<evidence type="ECO:0008006" key="3">
    <source>
        <dbReference type="Google" id="ProtNLM"/>
    </source>
</evidence>
<dbReference type="OrthoDB" id="1744525at2759"/>
<evidence type="ECO:0000313" key="2">
    <source>
        <dbReference type="Proteomes" id="UP000595140"/>
    </source>
</evidence>
<dbReference type="Proteomes" id="UP000595140">
    <property type="component" value="Unassembled WGS sequence"/>
</dbReference>
<protein>
    <recommendedName>
        <fullName evidence="3">Endonuclease/exonuclease/phosphatase domain-containing protein</fullName>
    </recommendedName>
</protein>
<dbReference type="Gene3D" id="3.60.10.10">
    <property type="entry name" value="Endonuclease/exonuclease/phosphatase"/>
    <property type="match status" value="1"/>
</dbReference>
<name>A0A484LXM8_9ASTE</name>
<sequence>MNKMLNGWGMINNIDWHPLGRIWVVWNKRKIHMKVLDRTAQTVHCKAREMNNNEYFWITFVYAFNDQGSRLQLWERLKGYAQNMGDPWCCVGDYNVVLEIEDRKGGNQVTDDEIRDFKACVLECGLEEIPWVGSYYTWSNKQGPENIIWSKIDRVLSNDVWMSKYGTKTRVLSEGIFDHSPLLITKVDLYKASPFRFCNMWLKDPKMGQIMEEEWRYEDSNKNMYQLLKNMKNLKGPLRKLHKAEYSNIHMQLEEARGKLTKFQQELQKTQLTEDLIKEEKELRDKLHKAIRASHSMKCQQSKQTWLTEGDKSSKLFYAWIKKRAAQNYIVAIQNDIGKMEEGTTNIANTFVKYYTQLLGTKNQANGIHDTIAKQGRVLDLEQQLNLIRPFNAQQVKVLDKACNSRGRVNRVVENVYRFSQD</sequence>
<keyword evidence="2" id="KW-1185">Reference proteome</keyword>
<organism evidence="1 2">
    <name type="scientific">Cuscuta campestris</name>
    <dbReference type="NCBI Taxonomy" id="132261"/>
    <lineage>
        <taxon>Eukaryota</taxon>
        <taxon>Viridiplantae</taxon>
        <taxon>Streptophyta</taxon>
        <taxon>Embryophyta</taxon>
        <taxon>Tracheophyta</taxon>
        <taxon>Spermatophyta</taxon>
        <taxon>Magnoliopsida</taxon>
        <taxon>eudicotyledons</taxon>
        <taxon>Gunneridae</taxon>
        <taxon>Pentapetalae</taxon>
        <taxon>asterids</taxon>
        <taxon>lamiids</taxon>
        <taxon>Solanales</taxon>
        <taxon>Convolvulaceae</taxon>
        <taxon>Cuscuteae</taxon>
        <taxon>Cuscuta</taxon>
        <taxon>Cuscuta subgen. Grammica</taxon>
        <taxon>Cuscuta sect. Cleistogrammica</taxon>
    </lineage>
</organism>
<reference evidence="1 2" key="1">
    <citation type="submission" date="2018-04" db="EMBL/GenBank/DDBJ databases">
        <authorList>
            <person name="Vogel A."/>
        </authorList>
    </citation>
    <scope>NUCLEOTIDE SEQUENCE [LARGE SCALE GENOMIC DNA]</scope>
</reference>
<evidence type="ECO:0000313" key="1">
    <source>
        <dbReference type="EMBL" id="VFQ80864.1"/>
    </source>
</evidence>
<accession>A0A484LXM8</accession>
<dbReference type="AlphaFoldDB" id="A0A484LXM8"/>
<dbReference type="PANTHER" id="PTHR33710">
    <property type="entry name" value="BNAC02G09200D PROTEIN"/>
    <property type="match status" value="1"/>
</dbReference>
<dbReference type="InterPro" id="IPR036691">
    <property type="entry name" value="Endo/exonu/phosph_ase_sf"/>
</dbReference>
<proteinExistence type="predicted"/>
<dbReference type="PANTHER" id="PTHR33710:SF64">
    <property type="entry name" value="ENDONUCLEASE_EXONUCLEASE_PHOSPHATASE DOMAIN-CONTAINING PROTEIN"/>
    <property type="match status" value="1"/>
</dbReference>
<gene>
    <name evidence="1" type="ORF">CCAM_LOCUS22640</name>
</gene>
<dbReference type="EMBL" id="OOIL02002192">
    <property type="protein sequence ID" value="VFQ80864.1"/>
    <property type="molecule type" value="Genomic_DNA"/>
</dbReference>
<dbReference type="SUPFAM" id="SSF56219">
    <property type="entry name" value="DNase I-like"/>
    <property type="match status" value="1"/>
</dbReference>